<accession>C8V445</accession>
<keyword evidence="3" id="KW-1185">Reference proteome</keyword>
<dbReference type="SUPFAM" id="SSF48452">
    <property type="entry name" value="TPR-like"/>
    <property type="match status" value="1"/>
</dbReference>
<gene>
    <name evidence="2" type="ORF">ANIA_03630</name>
</gene>
<proteinExistence type="predicted"/>
<dbReference type="PANTHER" id="PTHR23004">
    <property type="entry name" value="DOUBLECORTIN DOMAIN CONTAINING 2"/>
    <property type="match status" value="1"/>
</dbReference>
<dbReference type="OMA" id="NWFYMPL"/>
<dbReference type="InParanoid" id="C8V445"/>
<dbReference type="VEuPathDB" id="FungiDB:AN3630"/>
<reference evidence="3" key="1">
    <citation type="journal article" date="2005" name="Nature">
        <title>Sequencing of Aspergillus nidulans and comparative analysis with A. fumigatus and A. oryzae.</title>
        <authorList>
            <person name="Galagan J.E."/>
            <person name="Calvo S.E."/>
            <person name="Cuomo C."/>
            <person name="Ma L.J."/>
            <person name="Wortman J.R."/>
            <person name="Batzoglou S."/>
            <person name="Lee S.I."/>
            <person name="Basturkmen M."/>
            <person name="Spevak C.C."/>
            <person name="Clutterbuck J."/>
            <person name="Kapitonov V."/>
            <person name="Jurka J."/>
            <person name="Scazzocchio C."/>
            <person name="Farman M."/>
            <person name="Butler J."/>
            <person name="Purcell S."/>
            <person name="Harris S."/>
            <person name="Braus G.H."/>
            <person name="Draht O."/>
            <person name="Busch S."/>
            <person name="D'Enfert C."/>
            <person name="Bouchier C."/>
            <person name="Goldman G.H."/>
            <person name="Bell-Pedersen D."/>
            <person name="Griffiths-Jones S."/>
            <person name="Doonan J.H."/>
            <person name="Yu J."/>
            <person name="Vienken K."/>
            <person name="Pain A."/>
            <person name="Freitag M."/>
            <person name="Selker E.U."/>
            <person name="Archer D.B."/>
            <person name="Penalva M.A."/>
            <person name="Oakley B.R."/>
            <person name="Momany M."/>
            <person name="Tanaka T."/>
            <person name="Kumagai T."/>
            <person name="Asai K."/>
            <person name="Machida M."/>
            <person name="Nierman W.C."/>
            <person name="Denning D.W."/>
            <person name="Caddick M."/>
            <person name="Hynes M."/>
            <person name="Paoletti M."/>
            <person name="Fischer R."/>
            <person name="Miller B."/>
            <person name="Dyer P."/>
            <person name="Sachs M.S."/>
            <person name="Osmani S.A."/>
            <person name="Birren B.W."/>
        </authorList>
    </citation>
    <scope>NUCLEOTIDE SEQUENCE [LARGE SCALE GENOMIC DNA]</scope>
    <source>
        <strain evidence="3">FGSC A4 / ATCC 38163 / CBS 112.46 / NRRL 194 / M139</strain>
    </source>
</reference>
<organism evidence="2 3">
    <name type="scientific">Emericella nidulans (strain FGSC A4 / ATCC 38163 / CBS 112.46 / NRRL 194 / M139)</name>
    <name type="common">Aspergillus nidulans</name>
    <dbReference type="NCBI Taxonomy" id="227321"/>
    <lineage>
        <taxon>Eukaryota</taxon>
        <taxon>Fungi</taxon>
        <taxon>Dikarya</taxon>
        <taxon>Ascomycota</taxon>
        <taxon>Pezizomycotina</taxon>
        <taxon>Eurotiomycetes</taxon>
        <taxon>Eurotiomycetidae</taxon>
        <taxon>Eurotiales</taxon>
        <taxon>Aspergillaceae</taxon>
        <taxon>Aspergillus</taxon>
        <taxon>Aspergillus subgen. Nidulantes</taxon>
    </lineage>
</organism>
<dbReference type="Proteomes" id="UP000000560">
    <property type="component" value="Chromosome II"/>
</dbReference>
<dbReference type="GeneID" id="2873055"/>
<evidence type="ECO:0000256" key="1">
    <source>
        <dbReference type="SAM" id="MobiDB-lite"/>
    </source>
</evidence>
<dbReference type="eggNOG" id="ENOG502S80R">
    <property type="taxonomic scope" value="Eukaryota"/>
</dbReference>
<dbReference type="Gene3D" id="1.25.40.10">
    <property type="entry name" value="Tetratricopeptide repeat domain"/>
    <property type="match status" value="1"/>
</dbReference>
<protein>
    <recommendedName>
        <fullName evidence="4">DUF924-domain-containing protein</fullName>
    </recommendedName>
</protein>
<dbReference type="AlphaFoldDB" id="C8V445"/>
<dbReference type="Pfam" id="PF06041">
    <property type="entry name" value="DUF924"/>
    <property type="match status" value="1"/>
</dbReference>
<dbReference type="HOGENOM" id="CLU_065010_0_1_1"/>
<dbReference type="InterPro" id="IPR010323">
    <property type="entry name" value="DUF924"/>
</dbReference>
<dbReference type="InterPro" id="IPR011990">
    <property type="entry name" value="TPR-like_helical_dom_sf"/>
</dbReference>
<evidence type="ECO:0008006" key="4">
    <source>
        <dbReference type="Google" id="ProtNLM"/>
    </source>
</evidence>
<feature type="region of interest" description="Disordered" evidence="1">
    <location>
        <begin position="136"/>
        <end position="156"/>
    </location>
</feature>
<dbReference type="KEGG" id="ani:ANIA_03630"/>
<reference evidence="3" key="2">
    <citation type="journal article" date="2009" name="Fungal Genet. Biol.">
        <title>The 2008 update of the Aspergillus nidulans genome annotation: a community effort.</title>
        <authorList>
            <person name="Wortman J.R."/>
            <person name="Gilsenan J.M."/>
            <person name="Joardar V."/>
            <person name="Deegan J."/>
            <person name="Clutterbuck J."/>
            <person name="Andersen M.R."/>
            <person name="Archer D."/>
            <person name="Bencina M."/>
            <person name="Braus G."/>
            <person name="Coutinho P."/>
            <person name="von Dohren H."/>
            <person name="Doonan J."/>
            <person name="Driessen A.J."/>
            <person name="Durek P."/>
            <person name="Espeso E."/>
            <person name="Fekete E."/>
            <person name="Flipphi M."/>
            <person name="Estrada C.G."/>
            <person name="Geysens S."/>
            <person name="Goldman G."/>
            <person name="de Groot P.W."/>
            <person name="Hansen K."/>
            <person name="Harris S.D."/>
            <person name="Heinekamp T."/>
            <person name="Helmstaedt K."/>
            <person name="Henrissat B."/>
            <person name="Hofmann G."/>
            <person name="Homan T."/>
            <person name="Horio T."/>
            <person name="Horiuchi H."/>
            <person name="James S."/>
            <person name="Jones M."/>
            <person name="Karaffa L."/>
            <person name="Karanyi Z."/>
            <person name="Kato M."/>
            <person name="Keller N."/>
            <person name="Kelly D.E."/>
            <person name="Kiel J.A."/>
            <person name="Kim J.M."/>
            <person name="van der Klei I.J."/>
            <person name="Klis F.M."/>
            <person name="Kovalchuk A."/>
            <person name="Krasevec N."/>
            <person name="Kubicek C.P."/>
            <person name="Liu B."/>
            <person name="Maccabe A."/>
            <person name="Meyer V."/>
            <person name="Mirabito P."/>
            <person name="Miskei M."/>
            <person name="Mos M."/>
            <person name="Mullins J."/>
            <person name="Nelson D.R."/>
            <person name="Nielsen J."/>
            <person name="Oakley B.R."/>
            <person name="Osmani S.A."/>
            <person name="Pakula T."/>
            <person name="Paszewski A."/>
            <person name="Paulsen I."/>
            <person name="Pilsyk S."/>
            <person name="Pocsi I."/>
            <person name="Punt P.J."/>
            <person name="Ram A.F."/>
            <person name="Ren Q."/>
            <person name="Robellet X."/>
            <person name="Robson G."/>
            <person name="Seiboth B."/>
            <person name="van Solingen P."/>
            <person name="Specht T."/>
            <person name="Sun J."/>
            <person name="Taheri-Talesh N."/>
            <person name="Takeshita N."/>
            <person name="Ussery D."/>
            <person name="vanKuyk P.A."/>
            <person name="Visser H."/>
            <person name="van de Vondervoort P.J."/>
            <person name="de Vries R.P."/>
            <person name="Walton J."/>
            <person name="Xiang X."/>
            <person name="Xiong Y."/>
            <person name="Zeng A.P."/>
            <person name="Brandt B.W."/>
            <person name="Cornell M.J."/>
            <person name="van den Hondel C.A."/>
            <person name="Visser J."/>
            <person name="Oliver S.G."/>
            <person name="Turner G."/>
        </authorList>
    </citation>
    <scope>GENOME REANNOTATION</scope>
    <source>
        <strain evidence="3">FGSC A4 / ATCC 38163 / CBS 112.46 / NRRL 194 / M139</strain>
    </source>
</reference>
<feature type="compositionally biased region" description="Low complexity" evidence="1">
    <location>
        <begin position="145"/>
        <end position="155"/>
    </location>
</feature>
<dbReference type="STRING" id="227321.C8V445"/>
<dbReference type="PANTHER" id="PTHR23004:SF7">
    <property type="entry name" value="DUF924-DOMAIN-CONTAINING PROTEIN"/>
    <property type="match status" value="1"/>
</dbReference>
<evidence type="ECO:0000313" key="3">
    <source>
        <dbReference type="Proteomes" id="UP000000560"/>
    </source>
</evidence>
<dbReference type="OrthoDB" id="414698at2759"/>
<dbReference type="RefSeq" id="XP_661234.2">
    <property type="nucleotide sequence ID" value="XM_656142.2"/>
</dbReference>
<sequence length="342" mass="39299">MHPILRPKSYHKRLLTLQHWTALRPSTSRKTQSASHSWSMRSPTVLQTARARRIHTGPIPRTPPSMSNEPKVDLAMFLGPSLPGRVYNFWFQHVAEDANLTLPTLEVFKPWFTKDAVFDLECATHFKPILAAIHQSHSPHPEPHTPSQTQTPSPSRLEAQAQQILTLIKPTTAHDWLGLIILLDQLPRNCYRGTEAALVYTFFDPICRFIASRALEEGMAVRPEIRYRLALRHWFYLPFMHSEDLGHQELVLRSYQEMADDIRRLLDEPAHGVGEKELSCRVILASNREAVEANLAQSFKFQKEHHDIIARFGRYPYRNGVLGRTTTPEEEKFLSETDISFG</sequence>
<dbReference type="Gene3D" id="1.20.58.320">
    <property type="entry name" value="TPR-like"/>
    <property type="match status" value="1"/>
</dbReference>
<dbReference type="EMBL" id="BN001302">
    <property type="protein sequence ID" value="CBF75739.1"/>
    <property type="molecule type" value="Genomic_DNA"/>
</dbReference>
<evidence type="ECO:0000313" key="2">
    <source>
        <dbReference type="EMBL" id="CBF75739.1"/>
    </source>
</evidence>
<name>C8V445_EMENI</name>